<keyword evidence="3" id="KW-0804">Transcription</keyword>
<dbReference type="Gene3D" id="1.10.20.10">
    <property type="entry name" value="Histone, subunit A"/>
    <property type="match status" value="1"/>
</dbReference>
<comment type="subcellular location">
    <subcellularLocation>
        <location evidence="1">Nucleus</location>
    </subcellularLocation>
</comment>
<evidence type="ECO:0000256" key="4">
    <source>
        <dbReference type="ARBA" id="ARBA00023242"/>
    </source>
</evidence>
<keyword evidence="4" id="KW-0539">Nucleus</keyword>
<dbReference type="GO" id="GO:0051123">
    <property type="term" value="P:RNA polymerase II preinitiation complex assembly"/>
    <property type="evidence" value="ECO:0007669"/>
    <property type="project" value="TreeGrafter"/>
</dbReference>
<keyword evidence="8" id="KW-1185">Reference proteome</keyword>
<reference evidence="8" key="1">
    <citation type="submission" date="2016-05" db="EMBL/GenBank/DDBJ databases">
        <title>Comparative genomics of biotechnologically important yeasts.</title>
        <authorList>
            <consortium name="DOE Joint Genome Institute"/>
            <person name="Riley R."/>
            <person name="Haridas S."/>
            <person name="Wolfe K.H."/>
            <person name="Lopes M.R."/>
            <person name="Hittinger C.T."/>
            <person name="Goker M."/>
            <person name="Salamov A."/>
            <person name="Wisecaver J."/>
            <person name="Long T.M."/>
            <person name="Aerts A.L."/>
            <person name="Barry K."/>
            <person name="Choi C."/>
            <person name="Clum A."/>
            <person name="Coughlan A.Y."/>
            <person name="Deshpande S."/>
            <person name="Douglass A.P."/>
            <person name="Hanson S.J."/>
            <person name="Klenk H.-P."/>
            <person name="Labutti K."/>
            <person name="Lapidus A."/>
            <person name="Lindquist E."/>
            <person name="Lipzen A."/>
            <person name="Meier-Kolthoff J.P."/>
            <person name="Ohm R.A."/>
            <person name="Otillar R.P."/>
            <person name="Pangilinan J."/>
            <person name="Peng Y."/>
            <person name="Rokas A."/>
            <person name="Rosa C.A."/>
            <person name="Scheuner C."/>
            <person name="Sibirny A.A."/>
            <person name="Slot J.C."/>
            <person name="Stielow J.B."/>
            <person name="Sun H."/>
            <person name="Kurtzman C.P."/>
            <person name="Blackwell M."/>
            <person name="Grigoriev I.V."/>
            <person name="Jeffries T.W."/>
        </authorList>
    </citation>
    <scope>NUCLEOTIDE SEQUENCE [LARGE SCALE GENOMIC DNA]</scope>
    <source>
        <strain evidence="8">NRRL Y-1933</strain>
    </source>
</reference>
<dbReference type="PANTHER" id="PTHR11380">
    <property type="entry name" value="TRANSCRIPTION INITIATION FACTOR TFIID/SUPT3-RELATED"/>
    <property type="match status" value="1"/>
</dbReference>
<dbReference type="Proteomes" id="UP000095085">
    <property type="component" value="Unassembled WGS sequence"/>
</dbReference>
<evidence type="ECO:0000313" key="7">
    <source>
        <dbReference type="EMBL" id="ODV66649.1"/>
    </source>
</evidence>
<dbReference type="EMBL" id="KV454542">
    <property type="protein sequence ID" value="ODV66649.1"/>
    <property type="molecule type" value="Genomic_DNA"/>
</dbReference>
<dbReference type="InterPro" id="IPR003195">
    <property type="entry name" value="TFIID_TAF13"/>
</dbReference>
<dbReference type="Pfam" id="PF02269">
    <property type="entry name" value="TFIID-18kDa"/>
    <property type="match status" value="1"/>
</dbReference>
<organism evidence="7 8">
    <name type="scientific">Hyphopichia burtonii NRRL Y-1933</name>
    <dbReference type="NCBI Taxonomy" id="984485"/>
    <lineage>
        <taxon>Eukaryota</taxon>
        <taxon>Fungi</taxon>
        <taxon>Dikarya</taxon>
        <taxon>Ascomycota</taxon>
        <taxon>Saccharomycotina</taxon>
        <taxon>Pichiomycetes</taxon>
        <taxon>Debaryomycetaceae</taxon>
        <taxon>Hyphopichia</taxon>
    </lineage>
</organism>
<feature type="non-terminal residue" evidence="7">
    <location>
        <position position="118"/>
    </location>
</feature>
<dbReference type="STRING" id="984485.A0A1E4RHA5"/>
<dbReference type="PANTHER" id="PTHR11380:SF5">
    <property type="entry name" value="TRANSCRIPTION INITIATION FACTOR TFIID SUBUNIT 13"/>
    <property type="match status" value="1"/>
</dbReference>
<name>A0A1E4RHA5_9ASCO</name>
<gene>
    <name evidence="7" type="ORF">HYPBUDRAFT_88852</name>
</gene>
<proteinExistence type="inferred from homology"/>
<evidence type="ECO:0000256" key="1">
    <source>
        <dbReference type="ARBA" id="ARBA00004123"/>
    </source>
</evidence>
<evidence type="ECO:0000256" key="6">
    <source>
        <dbReference type="ARBA" id="ARBA00040136"/>
    </source>
</evidence>
<evidence type="ECO:0000313" key="8">
    <source>
        <dbReference type="Proteomes" id="UP000095085"/>
    </source>
</evidence>
<feature type="non-terminal residue" evidence="7">
    <location>
        <position position="1"/>
    </location>
</feature>
<dbReference type="RefSeq" id="XP_020075716.1">
    <property type="nucleotide sequence ID" value="XM_020223832.1"/>
</dbReference>
<accession>A0A1E4RHA5</accession>
<protein>
    <recommendedName>
        <fullName evidence="6">Transcription initiation factor TFIID subunit 13</fullName>
    </recommendedName>
</protein>
<dbReference type="SUPFAM" id="SSF47113">
    <property type="entry name" value="Histone-fold"/>
    <property type="match status" value="1"/>
</dbReference>
<evidence type="ECO:0000256" key="3">
    <source>
        <dbReference type="ARBA" id="ARBA00023163"/>
    </source>
</evidence>
<keyword evidence="2" id="KW-0805">Transcription regulation</keyword>
<sequence length="118" mass="13316">PPPAITTVKRKRKPRLFTKDIESLLYAMGDGPVSLESTINALDDCLSEYLVDLSHKSLDVAKAYGRTRIKIDDLPLVLKNDPVKLARFNYIREQSLKIEMAKKMFDHDPAGGVDEEDD</sequence>
<dbReference type="GO" id="GO:0046982">
    <property type="term" value="F:protein heterodimerization activity"/>
    <property type="evidence" value="ECO:0007669"/>
    <property type="project" value="InterPro"/>
</dbReference>
<dbReference type="OrthoDB" id="10266074at2759"/>
<dbReference type="AlphaFoldDB" id="A0A1E4RHA5"/>
<dbReference type="GO" id="GO:0005669">
    <property type="term" value="C:transcription factor TFIID complex"/>
    <property type="evidence" value="ECO:0007669"/>
    <property type="project" value="TreeGrafter"/>
</dbReference>
<comment type="similarity">
    <text evidence="5">Belongs to the TAF13 family.</text>
</comment>
<dbReference type="GeneID" id="30998381"/>
<evidence type="ECO:0000256" key="2">
    <source>
        <dbReference type="ARBA" id="ARBA00023015"/>
    </source>
</evidence>
<evidence type="ECO:0000256" key="5">
    <source>
        <dbReference type="ARBA" id="ARBA00038392"/>
    </source>
</evidence>
<dbReference type="InterPro" id="IPR009072">
    <property type="entry name" value="Histone-fold"/>
</dbReference>